<accession>A0AAD4H2P5</accession>
<evidence type="ECO:0000313" key="2">
    <source>
        <dbReference type="Proteomes" id="UP001194580"/>
    </source>
</evidence>
<organism evidence="1 2">
    <name type="scientific">Linnemannia exigua</name>
    <dbReference type="NCBI Taxonomy" id="604196"/>
    <lineage>
        <taxon>Eukaryota</taxon>
        <taxon>Fungi</taxon>
        <taxon>Fungi incertae sedis</taxon>
        <taxon>Mucoromycota</taxon>
        <taxon>Mortierellomycotina</taxon>
        <taxon>Mortierellomycetes</taxon>
        <taxon>Mortierellales</taxon>
        <taxon>Mortierellaceae</taxon>
        <taxon>Linnemannia</taxon>
    </lineage>
</organism>
<sequence length="164" mass="18706">MSPLLAQGIQPCPEVTITSTNVFKRRYLEMLSNKITNGEAWSLIPYVKALTVRHCFCKAGVLSKAQTEKLEQESVDVEELTPFYPSVADMDADQAKRQYVRLIASVMDGDEIQFSLDRNQKDAQDMAEEIKEKLRKNIAKRYGSRDRISSIERDVIGLFKSKEN</sequence>
<comment type="caution">
    <text evidence="1">The sequence shown here is derived from an EMBL/GenBank/DDBJ whole genome shotgun (WGS) entry which is preliminary data.</text>
</comment>
<protein>
    <submittedName>
        <fullName evidence="1">Uncharacterized protein</fullName>
    </submittedName>
</protein>
<reference evidence="1" key="1">
    <citation type="journal article" date="2020" name="Fungal Divers.">
        <title>Resolving the Mortierellaceae phylogeny through synthesis of multi-gene phylogenetics and phylogenomics.</title>
        <authorList>
            <person name="Vandepol N."/>
            <person name="Liber J."/>
            <person name="Desiro A."/>
            <person name="Na H."/>
            <person name="Kennedy M."/>
            <person name="Barry K."/>
            <person name="Grigoriev I.V."/>
            <person name="Miller A.N."/>
            <person name="O'Donnell K."/>
            <person name="Stajich J.E."/>
            <person name="Bonito G."/>
        </authorList>
    </citation>
    <scope>NUCLEOTIDE SEQUENCE</scope>
    <source>
        <strain evidence="1">NRRL 28262</strain>
    </source>
</reference>
<feature type="non-terminal residue" evidence="1">
    <location>
        <position position="164"/>
    </location>
</feature>
<proteinExistence type="predicted"/>
<name>A0AAD4H2P5_9FUNG</name>
<evidence type="ECO:0000313" key="1">
    <source>
        <dbReference type="EMBL" id="KAG0264780.1"/>
    </source>
</evidence>
<keyword evidence="2" id="KW-1185">Reference proteome</keyword>
<gene>
    <name evidence="1" type="ORF">BGZ95_003528</name>
</gene>
<dbReference type="Proteomes" id="UP001194580">
    <property type="component" value="Unassembled WGS sequence"/>
</dbReference>
<dbReference type="EMBL" id="JAAAIL010001807">
    <property type="protein sequence ID" value="KAG0264780.1"/>
    <property type="molecule type" value="Genomic_DNA"/>
</dbReference>
<dbReference type="AlphaFoldDB" id="A0AAD4H2P5"/>